<organism evidence="1">
    <name type="scientific">Thermus tengchongensis</name>
    <dbReference type="NCBI Taxonomy" id="1214928"/>
    <lineage>
        <taxon>Bacteria</taxon>
        <taxon>Thermotogati</taxon>
        <taxon>Deinococcota</taxon>
        <taxon>Deinococci</taxon>
        <taxon>Thermales</taxon>
        <taxon>Thermaceae</taxon>
        <taxon>Thermus</taxon>
    </lineage>
</organism>
<sequence>MKWAFRGFLSIGLPLITSCAGPTSQIPQRPASYALRPVQQSLTLEQGREALVEIHLERTRFDGAVELRLEGDAPLALVASPQTIAWSFSPNPVPGTQSQSSLSLRVGREVPSGSYSLRIRGQSQGLPDQTAPLQLQVQPRQPFTLTALVLYGRFGPTHPGDCYPIATAARFHLLDVSAGAHNSDRWCEVRQNNRLNAFEELKRRNPRMRIYLYYIGPPDIAVSVYDPVSQQEWDWIRQNHGIGSPDRWISVGVQSGEYLRDERWPWIFGVMNLGNPNWRRHWMETRYDRAWGRRLDGRHNGAHTDGIFLDNMEYNVRSKGIYKRRAGCFDEAAWRWVCQDRDHPDLYYNQAQGQYREDLWQDHYRDFLNESVPFFRNRGLDLALNPWRIYDRGQIALYETHGVLVFEECGFLCPEEMWDKRPLRWEFKLETMRQAQNYRIITGNRVPGTSAANLNQAAPGEGLQRMDRSYPAPCTGCPSRTGWQWLWFALGSYWLAYNFDAERPNAYFHFSAWEYRDQHWFEEYDPQLLHLGRPLGPALRASEGVWWRPFEEGWVAVNANPEPKSLSLPLEGWARLLDHENFRTPERAPRVNLRQIPLEPYHGAIILKE</sequence>
<reference evidence="1" key="1">
    <citation type="journal article" date="2020" name="mSystems">
        <title>Genome- and Community-Level Interaction Insights into Carbon Utilization and Element Cycling Functions of Hydrothermarchaeota in Hydrothermal Sediment.</title>
        <authorList>
            <person name="Zhou Z."/>
            <person name="Liu Y."/>
            <person name="Xu W."/>
            <person name="Pan J."/>
            <person name="Luo Z.H."/>
            <person name="Li M."/>
        </authorList>
    </citation>
    <scope>NUCLEOTIDE SEQUENCE [LARGE SCALE GENOMIC DNA]</scope>
    <source>
        <strain evidence="1">SpSt-611</strain>
    </source>
</reference>
<dbReference type="Pfam" id="PF14885">
    <property type="entry name" value="GHL15"/>
    <property type="match status" value="1"/>
</dbReference>
<dbReference type="InterPro" id="IPR029455">
    <property type="entry name" value="GHL15"/>
</dbReference>
<protein>
    <submittedName>
        <fullName evidence="1">Uncharacterized protein</fullName>
    </submittedName>
</protein>
<comment type="caution">
    <text evidence="1">The sequence shown here is derived from an EMBL/GenBank/DDBJ whole genome shotgun (WGS) entry which is preliminary data.</text>
</comment>
<dbReference type="AlphaFoldDB" id="A0A7V4EGV9"/>
<dbReference type="EMBL" id="DTAB01000080">
    <property type="protein sequence ID" value="HGN84815.1"/>
    <property type="molecule type" value="Genomic_DNA"/>
</dbReference>
<evidence type="ECO:0000313" key="1">
    <source>
        <dbReference type="EMBL" id="HGN84815.1"/>
    </source>
</evidence>
<gene>
    <name evidence="1" type="ORF">ENT80_01370</name>
</gene>
<accession>A0A7V4EGV9</accession>
<name>A0A7V4EGV9_9DEIN</name>
<dbReference type="PROSITE" id="PS51257">
    <property type="entry name" value="PROKAR_LIPOPROTEIN"/>
    <property type="match status" value="1"/>
</dbReference>
<proteinExistence type="predicted"/>